<accession>A0ACB8RB19</accession>
<dbReference type="EMBL" id="MU276146">
    <property type="protein sequence ID" value="KAI0041072.1"/>
    <property type="molecule type" value="Genomic_DNA"/>
</dbReference>
<comment type="caution">
    <text evidence="1">The sequence shown here is derived from an EMBL/GenBank/DDBJ whole genome shotgun (WGS) entry which is preliminary data.</text>
</comment>
<reference evidence="1" key="2">
    <citation type="journal article" date="2022" name="New Phytol.">
        <title>Evolutionary transition to the ectomycorrhizal habit in the genomes of a hyperdiverse lineage of mushroom-forming fungi.</title>
        <authorList>
            <person name="Looney B."/>
            <person name="Miyauchi S."/>
            <person name="Morin E."/>
            <person name="Drula E."/>
            <person name="Courty P.E."/>
            <person name="Kohler A."/>
            <person name="Kuo A."/>
            <person name="LaButti K."/>
            <person name="Pangilinan J."/>
            <person name="Lipzen A."/>
            <person name="Riley R."/>
            <person name="Andreopoulos W."/>
            <person name="He G."/>
            <person name="Johnson J."/>
            <person name="Nolan M."/>
            <person name="Tritt A."/>
            <person name="Barry K.W."/>
            <person name="Grigoriev I.V."/>
            <person name="Nagy L.G."/>
            <person name="Hibbett D."/>
            <person name="Henrissat B."/>
            <person name="Matheny P.B."/>
            <person name="Labbe J."/>
            <person name="Martin F.M."/>
        </authorList>
    </citation>
    <scope>NUCLEOTIDE SEQUENCE</scope>
    <source>
        <strain evidence="1">FP105234-sp</strain>
    </source>
</reference>
<protein>
    <submittedName>
        <fullName evidence="1">Uncharacterized protein</fullName>
    </submittedName>
</protein>
<name>A0ACB8RB19_9AGAM</name>
<evidence type="ECO:0000313" key="1">
    <source>
        <dbReference type="EMBL" id="KAI0041072.1"/>
    </source>
</evidence>
<evidence type="ECO:0000313" key="2">
    <source>
        <dbReference type="Proteomes" id="UP000814033"/>
    </source>
</evidence>
<dbReference type="Proteomes" id="UP000814033">
    <property type="component" value="Unassembled WGS sequence"/>
</dbReference>
<proteinExistence type="predicted"/>
<reference evidence="1" key="1">
    <citation type="submission" date="2021-02" db="EMBL/GenBank/DDBJ databases">
        <authorList>
            <consortium name="DOE Joint Genome Institute"/>
            <person name="Ahrendt S."/>
            <person name="Looney B.P."/>
            <person name="Miyauchi S."/>
            <person name="Morin E."/>
            <person name="Drula E."/>
            <person name="Courty P.E."/>
            <person name="Chicoki N."/>
            <person name="Fauchery L."/>
            <person name="Kohler A."/>
            <person name="Kuo A."/>
            <person name="Labutti K."/>
            <person name="Pangilinan J."/>
            <person name="Lipzen A."/>
            <person name="Riley R."/>
            <person name="Andreopoulos W."/>
            <person name="He G."/>
            <person name="Johnson J."/>
            <person name="Barry K.W."/>
            <person name="Grigoriev I.V."/>
            <person name="Nagy L."/>
            <person name="Hibbett D."/>
            <person name="Henrissat B."/>
            <person name="Matheny P.B."/>
            <person name="Labbe J."/>
            <person name="Martin F."/>
        </authorList>
    </citation>
    <scope>NUCLEOTIDE SEQUENCE</scope>
    <source>
        <strain evidence="1">FP105234-sp</strain>
    </source>
</reference>
<keyword evidence="2" id="KW-1185">Reference proteome</keyword>
<organism evidence="1 2">
    <name type="scientific">Auriscalpium vulgare</name>
    <dbReference type="NCBI Taxonomy" id="40419"/>
    <lineage>
        <taxon>Eukaryota</taxon>
        <taxon>Fungi</taxon>
        <taxon>Dikarya</taxon>
        <taxon>Basidiomycota</taxon>
        <taxon>Agaricomycotina</taxon>
        <taxon>Agaricomycetes</taxon>
        <taxon>Russulales</taxon>
        <taxon>Auriscalpiaceae</taxon>
        <taxon>Auriscalpium</taxon>
    </lineage>
</organism>
<sequence>MDASKDKEIVDDMASVLDDVASALATLKQAPTAISLTAGRLQEACSIQFLAGDICEIQTTTSCKWKLSIPGIITEVANAMATVPALFARLRNLELNGCTLWGGPSDFLVTLHQMQLLESLLMAETTFRVEDFDLPRVFPRVIMGHLKTINLADSWNMMDWLLKHLETPNLTHQIISIHLRLDCVNDPNFQLFLMAVHDRLAVGVDMLPCVKVFAEQDECNTDHPTSIGHRCIIHLLASGELKGAKTTVKTRLVWDVAATELEGNKLRFVHMLAVVLGAYTANSRRKLQVSNINIDSSINFEVPADEVPGIYMDNSTI</sequence>
<gene>
    <name evidence="1" type="ORF">FA95DRAFT_1576566</name>
</gene>